<dbReference type="SUPFAM" id="SSF49265">
    <property type="entry name" value="Fibronectin type III"/>
    <property type="match status" value="1"/>
</dbReference>
<dbReference type="Gene3D" id="2.60.40.10">
    <property type="entry name" value="Immunoglobulins"/>
    <property type="match status" value="2"/>
</dbReference>
<dbReference type="InterPro" id="IPR013783">
    <property type="entry name" value="Ig-like_fold"/>
</dbReference>
<protein>
    <recommendedName>
        <fullName evidence="2">Two component regulator three Y domain-containing protein</fullName>
    </recommendedName>
</protein>
<dbReference type="Pfam" id="PF07495">
    <property type="entry name" value="Y_Y_Y"/>
    <property type="match status" value="2"/>
</dbReference>
<proteinExistence type="predicted"/>
<dbReference type="AlphaFoldDB" id="X0WK90"/>
<feature type="domain" description="Two component regulator three Y" evidence="2">
    <location>
        <begin position="18"/>
        <end position="81"/>
    </location>
</feature>
<accession>X0WK90</accession>
<dbReference type="InterPro" id="IPR036116">
    <property type="entry name" value="FN3_sf"/>
</dbReference>
<feature type="region of interest" description="Disordered" evidence="1">
    <location>
        <begin position="167"/>
        <end position="186"/>
    </location>
</feature>
<feature type="region of interest" description="Disordered" evidence="1">
    <location>
        <begin position="81"/>
        <end position="102"/>
    </location>
</feature>
<feature type="non-terminal residue" evidence="3">
    <location>
        <position position="262"/>
    </location>
</feature>
<organism evidence="3">
    <name type="scientific">marine sediment metagenome</name>
    <dbReference type="NCBI Taxonomy" id="412755"/>
    <lineage>
        <taxon>unclassified sequences</taxon>
        <taxon>metagenomes</taxon>
        <taxon>ecological metagenomes</taxon>
    </lineage>
</organism>
<feature type="domain" description="Two component regulator three Y" evidence="2">
    <location>
        <begin position="124"/>
        <end position="185"/>
    </location>
</feature>
<dbReference type="EMBL" id="BARS01030596">
    <property type="protein sequence ID" value="GAG23652.1"/>
    <property type="molecule type" value="Genomic_DNA"/>
</dbReference>
<evidence type="ECO:0000256" key="1">
    <source>
        <dbReference type="SAM" id="MobiDB-lite"/>
    </source>
</evidence>
<comment type="caution">
    <text evidence="3">The sequence shown here is derived from an EMBL/GenBank/DDBJ whole genome shotgun (WGS) entry which is preliminary data.</text>
</comment>
<evidence type="ECO:0000313" key="3">
    <source>
        <dbReference type="EMBL" id="GAG23652.1"/>
    </source>
</evidence>
<gene>
    <name evidence="3" type="ORF">S01H1_47708</name>
</gene>
<name>X0WK90_9ZZZZ</name>
<sequence length="262" mass="29760">SGTIHEKYVEFSWKGTDDFTSEEQLTYSYKLEPYENTWSDWTRETSINYEDLAEGKYTFFVQAKDYRDNVDPTPAERSFVIEKEETADPPPNSPPDTEILTGPEGIITETSIIFTWIGSDDETPTSNLKYSYWLDGKDLDWSSWTSSTEQEYNNLHYGEYTFRVKARDESGEEDDDSPAQQSFSVEPWDPNRFVTRVVDYSVTGNLDKIKGAPHGCGMYCGSGHVLTLGNNGHVTVGFNVVIVNEPGYDFIVFENPFSINGT</sequence>
<dbReference type="InterPro" id="IPR011123">
    <property type="entry name" value="Y_Y_Y"/>
</dbReference>
<feature type="non-terminal residue" evidence="3">
    <location>
        <position position="1"/>
    </location>
</feature>
<reference evidence="3" key="1">
    <citation type="journal article" date="2014" name="Front. Microbiol.">
        <title>High frequency of phylogenetically diverse reductive dehalogenase-homologous genes in deep subseafloor sedimentary metagenomes.</title>
        <authorList>
            <person name="Kawai M."/>
            <person name="Futagami T."/>
            <person name="Toyoda A."/>
            <person name="Takaki Y."/>
            <person name="Nishi S."/>
            <person name="Hori S."/>
            <person name="Arai W."/>
            <person name="Tsubouchi T."/>
            <person name="Morono Y."/>
            <person name="Uchiyama I."/>
            <person name="Ito T."/>
            <person name="Fujiyama A."/>
            <person name="Inagaki F."/>
            <person name="Takami H."/>
        </authorList>
    </citation>
    <scope>NUCLEOTIDE SEQUENCE</scope>
    <source>
        <strain evidence="3">Expedition CK06-06</strain>
    </source>
</reference>
<evidence type="ECO:0000259" key="2">
    <source>
        <dbReference type="Pfam" id="PF07495"/>
    </source>
</evidence>